<dbReference type="AlphaFoldDB" id="A0A379F696"/>
<feature type="disulfide bond" evidence="5">
    <location>
        <begin position="192"/>
        <end position="268"/>
    </location>
</feature>
<keyword evidence="2 5" id="KW-0732">Signal</keyword>
<dbReference type="RefSeq" id="WP_115370443.1">
    <property type="nucleotide sequence ID" value="NZ_CP033736.1"/>
</dbReference>
<dbReference type="PANTHER" id="PTHR30535">
    <property type="entry name" value="VITAMIN B12-BINDING PROTEIN"/>
    <property type="match status" value="1"/>
</dbReference>
<keyword evidence="3 5" id="KW-0574">Periplasm</keyword>
<dbReference type="InterPro" id="IPR002491">
    <property type="entry name" value="ABC_transptr_periplasmic_BD"/>
</dbReference>
<comment type="function">
    <text evidence="5">Part of the ABC transporter complex BtuCDF involved in vitamin B12 import. Binds vitamin B12 and delivers it to the periplasmic surface of BtuC.</text>
</comment>
<dbReference type="GO" id="GO:0031419">
    <property type="term" value="F:cobalamin binding"/>
    <property type="evidence" value="ECO:0007669"/>
    <property type="project" value="InterPro"/>
</dbReference>
<protein>
    <recommendedName>
        <fullName evidence="5">Vitamin B12-binding protein</fullName>
    </recommendedName>
</protein>
<proteinExistence type="inferred from homology"/>
<dbReference type="InterPro" id="IPR023544">
    <property type="entry name" value="ABC_transptr_vit_B12-bd"/>
</dbReference>
<name>A0A379F696_PROVU</name>
<dbReference type="Pfam" id="PF01497">
    <property type="entry name" value="Peripla_BP_2"/>
    <property type="match status" value="1"/>
</dbReference>
<evidence type="ECO:0000259" key="6">
    <source>
        <dbReference type="PROSITE" id="PS50983"/>
    </source>
</evidence>
<evidence type="ECO:0000256" key="5">
    <source>
        <dbReference type="HAMAP-Rule" id="MF_01000"/>
    </source>
</evidence>
<sequence>MRLLINLGLLLCSLFWLNLAIAITPADRVITLSPSATEMAYAAGMGDNIVGVSAYSDYPEDAKSIEQVANWQGINIERILLLKPDLVIAWQGGNPQRPLDQLKALGISIIYSDPQSIEEIADDLVTLSSYSHHPDIAIKNAQQLRQKYQMLQQQYASTISNQPNKKVFIQFGMQPLFTTSNSTLQSHITELCGGENIFANSPVAWPQVSREQVLTKQPDLIIFSGKADQIPTVRAFWQPQLTVPVIAIDEDSFSRPALRIINAAQQICEAIATNH</sequence>
<keyword evidence="4 5" id="KW-1015">Disulfide bond</keyword>
<accession>A0A379F696</accession>
<dbReference type="EMBL" id="UGTW01000001">
    <property type="protein sequence ID" value="SUC15148.1"/>
    <property type="molecule type" value="Genomic_DNA"/>
</dbReference>
<dbReference type="SUPFAM" id="SSF53807">
    <property type="entry name" value="Helical backbone' metal receptor"/>
    <property type="match status" value="1"/>
</dbReference>
<dbReference type="GO" id="GO:0042597">
    <property type="term" value="C:periplasmic space"/>
    <property type="evidence" value="ECO:0007669"/>
    <property type="project" value="UniProtKB-SubCell"/>
</dbReference>
<dbReference type="CDD" id="cd01144">
    <property type="entry name" value="BtuF"/>
    <property type="match status" value="1"/>
</dbReference>
<dbReference type="NCBIfam" id="NF038402">
    <property type="entry name" value="TroA_like"/>
    <property type="match status" value="1"/>
</dbReference>
<evidence type="ECO:0000313" key="8">
    <source>
        <dbReference type="Proteomes" id="UP000254331"/>
    </source>
</evidence>
<feature type="binding site" evidence="5">
    <location>
        <position position="55"/>
    </location>
    <ligand>
        <name>cyanocob(III)alamin</name>
        <dbReference type="ChEBI" id="CHEBI:17439"/>
    </ligand>
</feature>
<dbReference type="Proteomes" id="UP000254331">
    <property type="component" value="Unassembled WGS sequence"/>
</dbReference>
<feature type="site" description="Important for BtuC binding" evidence="5">
    <location>
        <position position="77"/>
    </location>
</feature>
<feature type="site" description="Important for BtuC binding" evidence="5">
    <location>
        <position position="211"/>
    </location>
</feature>
<keyword evidence="1 5" id="KW-0813">Transport</keyword>
<dbReference type="Gene3D" id="3.40.50.1980">
    <property type="entry name" value="Nitrogenase molybdenum iron protein domain"/>
    <property type="match status" value="2"/>
</dbReference>
<comment type="subcellular location">
    <subcellularLocation>
        <location evidence="5">Periplasm</location>
    </subcellularLocation>
</comment>
<evidence type="ECO:0000256" key="1">
    <source>
        <dbReference type="ARBA" id="ARBA00022448"/>
    </source>
</evidence>
<comment type="similarity">
    <text evidence="5">Belongs to the BtuF family.</text>
</comment>
<dbReference type="InterPro" id="IPR050902">
    <property type="entry name" value="ABC_Transporter_SBP"/>
</dbReference>
<dbReference type="NCBIfam" id="NF002894">
    <property type="entry name" value="PRK03379.1"/>
    <property type="match status" value="1"/>
</dbReference>
<feature type="domain" description="Fe/B12 periplasmic-binding" evidence="6">
    <location>
        <begin position="28"/>
        <end position="275"/>
    </location>
</feature>
<dbReference type="InterPro" id="IPR054828">
    <property type="entry name" value="Vit_B12_bind_prot"/>
</dbReference>
<reference evidence="7 8" key="1">
    <citation type="submission" date="2018-06" db="EMBL/GenBank/DDBJ databases">
        <authorList>
            <consortium name="Pathogen Informatics"/>
            <person name="Doyle S."/>
        </authorList>
    </citation>
    <scope>NUCLEOTIDE SEQUENCE [LARGE SCALE GENOMIC DNA]</scope>
    <source>
        <strain evidence="7 8">NCTC10376</strain>
    </source>
</reference>
<organism evidence="7 8">
    <name type="scientific">Proteus vulgaris</name>
    <dbReference type="NCBI Taxonomy" id="585"/>
    <lineage>
        <taxon>Bacteria</taxon>
        <taxon>Pseudomonadati</taxon>
        <taxon>Pseudomonadota</taxon>
        <taxon>Gammaproteobacteria</taxon>
        <taxon>Enterobacterales</taxon>
        <taxon>Morganellaceae</taxon>
        <taxon>Proteus</taxon>
    </lineage>
</organism>
<dbReference type="GO" id="GO:0015889">
    <property type="term" value="P:cobalamin transport"/>
    <property type="evidence" value="ECO:0007669"/>
    <property type="project" value="UniProtKB-UniRule"/>
</dbReference>
<evidence type="ECO:0000256" key="3">
    <source>
        <dbReference type="ARBA" id="ARBA00022764"/>
    </source>
</evidence>
<comment type="caution">
    <text evidence="5">Lacks conserved residue(s) required for the propagation of feature annotation.</text>
</comment>
<dbReference type="PROSITE" id="PS50983">
    <property type="entry name" value="FE_B12_PBP"/>
    <property type="match status" value="1"/>
</dbReference>
<dbReference type="PANTHER" id="PTHR30535:SF34">
    <property type="entry name" value="MOLYBDATE-BINDING PROTEIN MOLA"/>
    <property type="match status" value="1"/>
</dbReference>
<dbReference type="HAMAP" id="MF_01000">
    <property type="entry name" value="BtuF"/>
    <property type="match status" value="1"/>
</dbReference>
<evidence type="ECO:0000256" key="4">
    <source>
        <dbReference type="ARBA" id="ARBA00023157"/>
    </source>
</evidence>
<gene>
    <name evidence="5 7" type="primary">btuF</name>
    <name evidence="7" type="ORF">NCTC10376_00987</name>
</gene>
<evidence type="ECO:0000256" key="2">
    <source>
        <dbReference type="ARBA" id="ARBA00022729"/>
    </source>
</evidence>
<comment type="subunit">
    <text evidence="5">The complex is composed of two ATP-binding proteins (BtuD), two transmembrane proteins (BtuC) and a solute-binding protein (BtuF).</text>
</comment>
<evidence type="ECO:0000313" key="7">
    <source>
        <dbReference type="EMBL" id="SUC15148.1"/>
    </source>
</evidence>